<dbReference type="InterPro" id="IPR013785">
    <property type="entry name" value="Aldolase_TIM"/>
</dbReference>
<dbReference type="EMBL" id="QGLE01000009">
    <property type="protein sequence ID" value="PWR20371.1"/>
    <property type="molecule type" value="Genomic_DNA"/>
</dbReference>
<dbReference type="InterPro" id="IPR005719">
    <property type="entry name" value="Dihydroorotate_DH_2"/>
</dbReference>
<keyword evidence="9" id="KW-0288">FMN</keyword>
<dbReference type="GO" id="GO:0005737">
    <property type="term" value="C:cytoplasm"/>
    <property type="evidence" value="ECO:0007669"/>
    <property type="project" value="InterPro"/>
</dbReference>
<comment type="catalytic activity">
    <reaction evidence="13">
        <text>(S)-dihydroorotate + a quinone = orotate + a quinol</text>
        <dbReference type="Rhea" id="RHEA:30187"/>
        <dbReference type="ChEBI" id="CHEBI:24646"/>
        <dbReference type="ChEBI" id="CHEBI:30839"/>
        <dbReference type="ChEBI" id="CHEBI:30864"/>
        <dbReference type="ChEBI" id="CHEBI:132124"/>
        <dbReference type="EC" id="1.3.5.2"/>
    </reaction>
</comment>
<gene>
    <name evidence="16" type="ORF">DKG74_15305</name>
</gene>
<evidence type="ECO:0000256" key="1">
    <source>
        <dbReference type="ARBA" id="ARBA00001917"/>
    </source>
</evidence>
<evidence type="ECO:0000256" key="3">
    <source>
        <dbReference type="ARBA" id="ARBA00004370"/>
    </source>
</evidence>
<keyword evidence="11" id="KW-0560">Oxidoreductase</keyword>
<comment type="subcellular location">
    <subcellularLocation>
        <location evidence="3">Membrane</location>
    </subcellularLocation>
</comment>
<evidence type="ECO:0000259" key="15">
    <source>
        <dbReference type="Pfam" id="PF01180"/>
    </source>
</evidence>
<dbReference type="CDD" id="cd04738">
    <property type="entry name" value="DHOD_2_like"/>
    <property type="match status" value="1"/>
</dbReference>
<dbReference type="GO" id="GO:0044205">
    <property type="term" value="P:'de novo' UMP biosynthetic process"/>
    <property type="evidence" value="ECO:0007669"/>
    <property type="project" value="UniProtKB-UniPathway"/>
</dbReference>
<dbReference type="Gene3D" id="3.20.20.70">
    <property type="entry name" value="Aldolase class I"/>
    <property type="match status" value="1"/>
</dbReference>
<keyword evidence="17" id="KW-1185">Reference proteome</keyword>
<comment type="similarity">
    <text evidence="5">Belongs to the dihydroorotate dehydrogenase family. Type 2 subfamily.</text>
</comment>
<dbReference type="Proteomes" id="UP000245461">
    <property type="component" value="Unassembled WGS sequence"/>
</dbReference>
<proteinExistence type="inferred from homology"/>
<evidence type="ECO:0000256" key="6">
    <source>
        <dbReference type="ARBA" id="ARBA00012791"/>
    </source>
</evidence>
<dbReference type="GO" id="GO:0016020">
    <property type="term" value="C:membrane"/>
    <property type="evidence" value="ECO:0007669"/>
    <property type="project" value="UniProtKB-SubCell"/>
</dbReference>
<evidence type="ECO:0000256" key="11">
    <source>
        <dbReference type="ARBA" id="ARBA00023002"/>
    </source>
</evidence>
<feature type="domain" description="Dihydroorotate dehydrogenase catalytic" evidence="15">
    <location>
        <begin position="52"/>
        <end position="340"/>
    </location>
</feature>
<sequence length="359" mass="37666">MTRTSTTTPVGWYRLVWPIIRRFDPETAHGIALRLLACGIMPPVGGENPASLAIRAMGLAFANPVGLAAGFDKNAVAARHLPRLGFGFGEVGGVTPRPQVGNPRPRLFRLDGDFGAINRMGFNNEGEAAVALRVRTARQPGFPLGVNLASNSDSEAPAEDFVRLVQGFAPIADYLTVDVSCPNTKNGRMFQDPVRLDDLLQRLLAARGGHRTPMLVKLASDLSEAEALAIAEVTMRHGLAGLVVANTSALRPESLTSPHKGERGGLSGRPIYGASTALLAAIRRAVGKDATLVGVGGIFSGEDAYGKIRAGANLLQLYTAMVFRGPAVVGAIKRELTALLARDGFASVADAVGDGSALT</sequence>
<evidence type="ECO:0000256" key="7">
    <source>
        <dbReference type="ARBA" id="ARBA00018366"/>
    </source>
</evidence>
<dbReference type="InterPro" id="IPR050074">
    <property type="entry name" value="DHO_dehydrogenase"/>
</dbReference>
<dbReference type="SUPFAM" id="SSF51395">
    <property type="entry name" value="FMN-linked oxidoreductases"/>
    <property type="match status" value="1"/>
</dbReference>
<evidence type="ECO:0000256" key="12">
    <source>
        <dbReference type="ARBA" id="ARBA00023136"/>
    </source>
</evidence>
<comment type="caution">
    <text evidence="16">The sequence shown here is derived from an EMBL/GenBank/DDBJ whole genome shotgun (WGS) entry which is preliminary data.</text>
</comment>
<evidence type="ECO:0000256" key="2">
    <source>
        <dbReference type="ARBA" id="ARBA00003125"/>
    </source>
</evidence>
<evidence type="ECO:0000313" key="16">
    <source>
        <dbReference type="EMBL" id="PWR20371.1"/>
    </source>
</evidence>
<dbReference type="EC" id="1.3.5.2" evidence="6 14"/>
<keyword evidence="8" id="KW-0285">Flavoprotein</keyword>
<dbReference type="PANTHER" id="PTHR48109:SF4">
    <property type="entry name" value="DIHYDROOROTATE DEHYDROGENASE (QUINONE), MITOCHONDRIAL"/>
    <property type="match status" value="1"/>
</dbReference>
<name>A0A317E146_9PROT</name>
<dbReference type="OrthoDB" id="9802377at2"/>
<dbReference type="PROSITE" id="PS00911">
    <property type="entry name" value="DHODEHASE_1"/>
    <property type="match status" value="1"/>
</dbReference>
<evidence type="ECO:0000256" key="10">
    <source>
        <dbReference type="ARBA" id="ARBA00022975"/>
    </source>
</evidence>
<dbReference type="GO" id="GO:0006207">
    <property type="term" value="P:'de novo' pyrimidine nucleobase biosynthetic process"/>
    <property type="evidence" value="ECO:0007669"/>
    <property type="project" value="UniProtKB-UniRule"/>
</dbReference>
<dbReference type="PANTHER" id="PTHR48109">
    <property type="entry name" value="DIHYDROOROTATE DEHYDROGENASE (QUINONE), MITOCHONDRIAL-RELATED"/>
    <property type="match status" value="1"/>
</dbReference>
<comment type="cofactor">
    <cofactor evidence="1">
        <name>FMN</name>
        <dbReference type="ChEBI" id="CHEBI:58210"/>
    </cofactor>
</comment>
<dbReference type="PROSITE" id="PS00912">
    <property type="entry name" value="DHODEHASE_2"/>
    <property type="match status" value="1"/>
</dbReference>
<dbReference type="RefSeq" id="WP_109907045.1">
    <property type="nucleotide sequence ID" value="NZ_QGLE01000009.1"/>
</dbReference>
<evidence type="ECO:0000256" key="14">
    <source>
        <dbReference type="NCBIfam" id="TIGR01036"/>
    </source>
</evidence>
<protein>
    <recommendedName>
        <fullName evidence="7 14">Dihydroorotate dehydrogenase (quinone)</fullName>
        <ecNumber evidence="6 14">1.3.5.2</ecNumber>
    </recommendedName>
</protein>
<dbReference type="Pfam" id="PF01180">
    <property type="entry name" value="DHO_dh"/>
    <property type="match status" value="1"/>
</dbReference>
<dbReference type="UniPathway" id="UPA00070">
    <property type="reaction ID" value="UER00946"/>
</dbReference>
<evidence type="ECO:0000256" key="9">
    <source>
        <dbReference type="ARBA" id="ARBA00022643"/>
    </source>
</evidence>
<evidence type="ECO:0000256" key="4">
    <source>
        <dbReference type="ARBA" id="ARBA00005161"/>
    </source>
</evidence>
<comment type="function">
    <text evidence="2">Catalyzes the conversion of dihydroorotate to orotate with quinone as electron acceptor.</text>
</comment>
<evidence type="ECO:0000256" key="8">
    <source>
        <dbReference type="ARBA" id="ARBA00022630"/>
    </source>
</evidence>
<reference evidence="16 17" key="1">
    <citation type="submission" date="2018-05" db="EMBL/GenBank/DDBJ databases">
        <title>Zavarzinia sp. HR-AS.</title>
        <authorList>
            <person name="Lee Y."/>
            <person name="Jeon C.O."/>
        </authorList>
    </citation>
    <scope>NUCLEOTIDE SEQUENCE [LARGE SCALE GENOMIC DNA]</scope>
    <source>
        <strain evidence="16 17">HR-AS</strain>
    </source>
</reference>
<evidence type="ECO:0000313" key="17">
    <source>
        <dbReference type="Proteomes" id="UP000245461"/>
    </source>
</evidence>
<accession>A0A317E146</accession>
<dbReference type="AlphaFoldDB" id="A0A317E146"/>
<dbReference type="GO" id="GO:0106430">
    <property type="term" value="F:dihydroorotate dehydrogenase (quinone) activity"/>
    <property type="evidence" value="ECO:0007669"/>
    <property type="project" value="UniProtKB-EC"/>
</dbReference>
<dbReference type="InterPro" id="IPR001295">
    <property type="entry name" value="Dihydroorotate_DH_CS"/>
</dbReference>
<dbReference type="NCBIfam" id="NF003652">
    <property type="entry name" value="PRK05286.2-5"/>
    <property type="match status" value="1"/>
</dbReference>
<organism evidence="16 17">
    <name type="scientific">Zavarzinia aquatilis</name>
    <dbReference type="NCBI Taxonomy" id="2211142"/>
    <lineage>
        <taxon>Bacteria</taxon>
        <taxon>Pseudomonadati</taxon>
        <taxon>Pseudomonadota</taxon>
        <taxon>Alphaproteobacteria</taxon>
        <taxon>Rhodospirillales</taxon>
        <taxon>Zavarziniaceae</taxon>
        <taxon>Zavarzinia</taxon>
    </lineage>
</organism>
<dbReference type="NCBIfam" id="NF003645">
    <property type="entry name" value="PRK05286.1-2"/>
    <property type="match status" value="1"/>
</dbReference>
<keyword evidence="10" id="KW-0665">Pyrimidine biosynthesis</keyword>
<keyword evidence="12" id="KW-0472">Membrane</keyword>
<evidence type="ECO:0000256" key="13">
    <source>
        <dbReference type="ARBA" id="ARBA00048639"/>
    </source>
</evidence>
<evidence type="ECO:0000256" key="5">
    <source>
        <dbReference type="ARBA" id="ARBA00005359"/>
    </source>
</evidence>
<comment type="pathway">
    <text evidence="4">Pyrimidine metabolism; UMP biosynthesis via de novo pathway; orotate from (S)-dihydroorotate (quinone route): step 1/1.</text>
</comment>
<dbReference type="NCBIfam" id="TIGR01036">
    <property type="entry name" value="pyrD_sub2"/>
    <property type="match status" value="1"/>
</dbReference>
<dbReference type="InterPro" id="IPR005720">
    <property type="entry name" value="Dihydroorotate_DH_cat"/>
</dbReference>